<comment type="caution">
    <text evidence="1">The sequence shown here is derived from an EMBL/GenBank/DDBJ whole genome shotgun (WGS) entry which is preliminary data.</text>
</comment>
<reference evidence="1 2" key="1">
    <citation type="submission" date="2017-09" db="EMBL/GenBank/DDBJ databases">
        <authorList>
            <person name="Ehlers B."/>
            <person name="Leendertz F.H."/>
        </authorList>
    </citation>
    <scope>NUCLEOTIDE SEQUENCE [LARGE SCALE GENOMIC DNA]</scope>
    <source>
        <strain evidence="1 2">DJ-1</strain>
    </source>
</reference>
<organism evidence="1 2">
    <name type="scientific">Pseudomonas plecoglossicida</name>
    <dbReference type="NCBI Taxonomy" id="70775"/>
    <lineage>
        <taxon>Bacteria</taxon>
        <taxon>Pseudomonadati</taxon>
        <taxon>Pseudomonadota</taxon>
        <taxon>Gammaproteobacteria</taxon>
        <taxon>Pseudomonadales</taxon>
        <taxon>Pseudomonadaceae</taxon>
        <taxon>Pseudomonas</taxon>
    </lineage>
</organism>
<evidence type="ECO:0000313" key="2">
    <source>
        <dbReference type="Proteomes" id="UP000218102"/>
    </source>
</evidence>
<sequence>MPPGLHNFGCKNLENEVQLQDRPLTPDEFRNHYKKRGWNGRMLAIRWKKTAVWISKVVNDPDRDPHWDDAVRGLPKIVITKKSKAK</sequence>
<dbReference type="AlphaFoldDB" id="A0A2A3LY08"/>
<name>A0A2A3LY08_PSEDL</name>
<accession>A0A2A3LY08</accession>
<evidence type="ECO:0000313" key="1">
    <source>
        <dbReference type="EMBL" id="PBJ92502.1"/>
    </source>
</evidence>
<dbReference type="Proteomes" id="UP000218102">
    <property type="component" value="Unassembled WGS sequence"/>
</dbReference>
<gene>
    <name evidence="1" type="ORF">CMV24_26620</name>
</gene>
<protein>
    <submittedName>
        <fullName evidence="1">Uncharacterized protein</fullName>
    </submittedName>
</protein>
<dbReference type="EMBL" id="NTME01000047">
    <property type="protein sequence ID" value="PBJ92502.1"/>
    <property type="molecule type" value="Genomic_DNA"/>
</dbReference>
<proteinExistence type="predicted"/>